<evidence type="ECO:0000313" key="3">
    <source>
        <dbReference type="Proteomes" id="UP000053157"/>
    </source>
</evidence>
<keyword evidence="1" id="KW-1133">Transmembrane helix</keyword>
<protein>
    <submittedName>
        <fullName evidence="2">Uncharacterized protein</fullName>
    </submittedName>
</protein>
<proteinExistence type="predicted"/>
<gene>
    <name evidence="2" type="ORF">AUR66_20060</name>
</gene>
<feature type="transmembrane region" description="Helical" evidence="1">
    <location>
        <begin position="27"/>
        <end position="43"/>
    </location>
</feature>
<sequence length="103" mass="11225">MRSKRELIGDGPPFDGLHWSEFQWNRILAIFSGIGATVLYFWVDLSMYLPEWTAAALSSVPIGLLLYGFSEQSWRTTSRITVGTGIGLGLGAGLNSLGICVLC</sequence>
<reference evidence="2 3" key="1">
    <citation type="submission" date="2015-12" db="EMBL/GenBank/DDBJ databases">
        <title>Haloferax profundi sp. nov. isolated from the Discovery deep brine-seawater interface in the Red Sea.</title>
        <authorList>
            <person name="Zhang G."/>
            <person name="Stingl U."/>
            <person name="Rashid M."/>
        </authorList>
    </citation>
    <scope>NUCLEOTIDE SEQUENCE [LARGE SCALE GENOMIC DNA]</scope>
    <source>
        <strain evidence="2 3">SB29</strain>
    </source>
</reference>
<organism evidence="2 3">
    <name type="scientific">Haloferax profundi</name>
    <dbReference type="NCBI Taxonomy" id="1544718"/>
    <lineage>
        <taxon>Archaea</taxon>
        <taxon>Methanobacteriati</taxon>
        <taxon>Methanobacteriota</taxon>
        <taxon>Stenosarchaea group</taxon>
        <taxon>Halobacteria</taxon>
        <taxon>Halobacteriales</taxon>
        <taxon>Haloferacaceae</taxon>
        <taxon>Haloferax</taxon>
    </lineage>
</organism>
<keyword evidence="1" id="KW-0472">Membrane</keyword>
<accession>A0A0W1RD59</accession>
<feature type="transmembrane region" description="Helical" evidence="1">
    <location>
        <begin position="49"/>
        <end position="69"/>
    </location>
</feature>
<keyword evidence="3" id="KW-1185">Reference proteome</keyword>
<comment type="caution">
    <text evidence="2">The sequence shown here is derived from an EMBL/GenBank/DDBJ whole genome shotgun (WGS) entry which is preliminary data.</text>
</comment>
<name>A0A0W1RD59_9EURY</name>
<dbReference type="Proteomes" id="UP000053157">
    <property type="component" value="Unassembled WGS sequence"/>
</dbReference>
<evidence type="ECO:0000313" key="2">
    <source>
        <dbReference type="EMBL" id="KTG11345.1"/>
    </source>
</evidence>
<keyword evidence="1" id="KW-0812">Transmembrane</keyword>
<dbReference type="EMBL" id="LOPV01000651">
    <property type="protein sequence ID" value="KTG11345.1"/>
    <property type="molecule type" value="Genomic_DNA"/>
</dbReference>
<dbReference type="AlphaFoldDB" id="A0A0W1RD59"/>
<evidence type="ECO:0000256" key="1">
    <source>
        <dbReference type="SAM" id="Phobius"/>
    </source>
</evidence>